<dbReference type="InterPro" id="IPR041445">
    <property type="entry name" value="AAA_lid_4"/>
</dbReference>
<evidence type="ECO:0000256" key="4">
    <source>
        <dbReference type="ARBA" id="ARBA00022801"/>
    </source>
</evidence>
<sequence>MCQNYLTSQLSLDKVIDSETLKARPSFLNEFVGKSEIVRSLQVGITVSKKLNKPLEHILFYGPPGVGKTSLAQIIANELKVNIKIIPATNIQTLPDLIGVLNTLKDFDVLFIDEIHSLKLEYSEMLYSALEDNVLDLLVGKNYNSKAIRIKLPQFTLIAATTNLGAVPKALEERFGYIFFIDCYEDWEIVNLIRSLLNQWELELTDKEINIIANNSRGIPRNVKRILRRVIDYKTINSDCEIQDIIKECGFLFQGLTEVDLKYLVFLSEADRQTAGIKTIVQGTNTDELTIIKKIEPYLVFRGYINKGLKGRVLTLEGQKIIKEFQTFMRKKDTKT</sequence>
<dbReference type="AlphaFoldDB" id="A0A328PSL5"/>
<evidence type="ECO:0000313" key="10">
    <source>
        <dbReference type="EMBL" id="RAO95337.1"/>
    </source>
</evidence>
<dbReference type="InterPro" id="IPR008823">
    <property type="entry name" value="RuvB_wg_C"/>
</dbReference>
<organism evidence="10 11">
    <name type="scientific">Mycoplasma wenyonii</name>
    <dbReference type="NCBI Taxonomy" id="65123"/>
    <lineage>
        <taxon>Bacteria</taxon>
        <taxon>Bacillati</taxon>
        <taxon>Mycoplasmatota</taxon>
        <taxon>Mollicutes</taxon>
        <taxon>Mycoplasmataceae</taxon>
        <taxon>Mycoplasma</taxon>
    </lineage>
</organism>
<dbReference type="Gene3D" id="1.10.10.10">
    <property type="entry name" value="Winged helix-like DNA-binding domain superfamily/Winged helix DNA-binding domain"/>
    <property type="match status" value="1"/>
</dbReference>
<dbReference type="Proteomes" id="UP000249762">
    <property type="component" value="Unassembled WGS sequence"/>
</dbReference>
<dbReference type="GO" id="GO:0003677">
    <property type="term" value="F:DNA binding"/>
    <property type="evidence" value="ECO:0007669"/>
    <property type="project" value="UniProtKB-KW"/>
</dbReference>
<dbReference type="SUPFAM" id="SSF52540">
    <property type="entry name" value="P-loop containing nucleoside triphosphate hydrolases"/>
    <property type="match status" value="1"/>
</dbReference>
<reference evidence="11" key="1">
    <citation type="submission" date="2018-06" db="EMBL/GenBank/DDBJ databases">
        <authorList>
            <person name="Martinez Ocampo F."/>
            <person name="Quiroz Castaneda R.E."/>
            <person name="Rojas Lopez X."/>
        </authorList>
    </citation>
    <scope>NUCLEOTIDE SEQUENCE [LARGE SCALE GENOMIC DNA]</scope>
    <source>
        <strain evidence="11">INIFAP02</strain>
    </source>
</reference>
<evidence type="ECO:0000256" key="7">
    <source>
        <dbReference type="ARBA" id="ARBA00023172"/>
    </source>
</evidence>
<keyword evidence="1" id="KW-0963">Cytoplasm</keyword>
<name>A0A328PSL5_9MOLU</name>
<dbReference type="GO" id="GO:0005524">
    <property type="term" value="F:ATP binding"/>
    <property type="evidence" value="ECO:0007669"/>
    <property type="project" value="UniProtKB-KW"/>
</dbReference>
<dbReference type="Gene3D" id="1.10.8.60">
    <property type="match status" value="1"/>
</dbReference>
<gene>
    <name evidence="10" type="ORF">DNK47_00610</name>
</gene>
<dbReference type="GO" id="GO:0016787">
    <property type="term" value="F:hydrolase activity"/>
    <property type="evidence" value="ECO:0007669"/>
    <property type="project" value="UniProtKB-KW"/>
</dbReference>
<protein>
    <submittedName>
        <fullName evidence="10">Holliday junction branch migration DNA helicase RuvB</fullName>
    </submittedName>
</protein>
<keyword evidence="10" id="KW-0347">Helicase</keyword>
<dbReference type="GO" id="GO:0006281">
    <property type="term" value="P:DNA repair"/>
    <property type="evidence" value="ECO:0007669"/>
    <property type="project" value="UniProtKB-KW"/>
</dbReference>
<proteinExistence type="predicted"/>
<dbReference type="PRINTS" id="PR00300">
    <property type="entry name" value="CLPPROTEASEA"/>
</dbReference>
<dbReference type="Pfam" id="PF05491">
    <property type="entry name" value="WHD_RuvB"/>
    <property type="match status" value="1"/>
</dbReference>
<dbReference type="InterPro" id="IPR036388">
    <property type="entry name" value="WH-like_DNA-bd_sf"/>
</dbReference>
<keyword evidence="8" id="KW-0234">DNA repair</keyword>
<evidence type="ECO:0000256" key="3">
    <source>
        <dbReference type="ARBA" id="ARBA00022763"/>
    </source>
</evidence>
<keyword evidence="4" id="KW-0378">Hydrolase</keyword>
<evidence type="ECO:0000256" key="8">
    <source>
        <dbReference type="ARBA" id="ARBA00023204"/>
    </source>
</evidence>
<dbReference type="CDD" id="cd00009">
    <property type="entry name" value="AAA"/>
    <property type="match status" value="1"/>
</dbReference>
<keyword evidence="6" id="KW-0238">DNA-binding</keyword>
<dbReference type="SUPFAM" id="SSF46785">
    <property type="entry name" value="Winged helix' DNA-binding domain"/>
    <property type="match status" value="1"/>
</dbReference>
<evidence type="ECO:0000256" key="1">
    <source>
        <dbReference type="ARBA" id="ARBA00022490"/>
    </source>
</evidence>
<keyword evidence="11" id="KW-1185">Reference proteome</keyword>
<dbReference type="Gene3D" id="3.40.50.300">
    <property type="entry name" value="P-loop containing nucleotide triphosphate hydrolases"/>
    <property type="match status" value="1"/>
</dbReference>
<dbReference type="RefSeq" id="WP_112664998.1">
    <property type="nucleotide sequence ID" value="NZ_QKVO01000001.1"/>
</dbReference>
<comment type="caution">
    <text evidence="10">The sequence shown here is derived from an EMBL/GenBank/DDBJ whole genome shotgun (WGS) entry which is preliminary data.</text>
</comment>
<dbReference type="InterPro" id="IPR004605">
    <property type="entry name" value="DNA_helicase_Holl-junc_RuvB"/>
</dbReference>
<keyword evidence="7" id="KW-0233">DNA recombination</keyword>
<dbReference type="GO" id="GO:0009378">
    <property type="term" value="F:four-way junction helicase activity"/>
    <property type="evidence" value="ECO:0007669"/>
    <property type="project" value="InterPro"/>
</dbReference>
<evidence type="ECO:0000256" key="6">
    <source>
        <dbReference type="ARBA" id="ARBA00023125"/>
    </source>
</evidence>
<dbReference type="InterPro" id="IPR001270">
    <property type="entry name" value="ClpA/B"/>
</dbReference>
<dbReference type="OrthoDB" id="9804478at2"/>
<keyword evidence="3" id="KW-0227">DNA damage</keyword>
<dbReference type="NCBIfam" id="NF000868">
    <property type="entry name" value="PRK00080.1"/>
    <property type="match status" value="1"/>
</dbReference>
<keyword evidence="2" id="KW-0547">Nucleotide-binding</keyword>
<accession>A0A328PSL5</accession>
<dbReference type="InterPro" id="IPR008824">
    <property type="entry name" value="RuvB-like_N"/>
</dbReference>
<dbReference type="GO" id="GO:0006310">
    <property type="term" value="P:DNA recombination"/>
    <property type="evidence" value="ECO:0007669"/>
    <property type="project" value="UniProtKB-KW"/>
</dbReference>
<feature type="domain" description="AAA+ ATPase" evidence="9">
    <location>
        <begin position="54"/>
        <end position="186"/>
    </location>
</feature>
<dbReference type="InterPro" id="IPR036390">
    <property type="entry name" value="WH_DNA-bd_sf"/>
</dbReference>
<evidence type="ECO:0000313" key="11">
    <source>
        <dbReference type="Proteomes" id="UP000249762"/>
    </source>
</evidence>
<dbReference type="PANTHER" id="PTHR42848:SF1">
    <property type="entry name" value="HOLLIDAY JUNCTION BRANCH MIGRATION COMPLEX SUBUNIT RUVB"/>
    <property type="match status" value="1"/>
</dbReference>
<dbReference type="Pfam" id="PF17864">
    <property type="entry name" value="AAA_lid_4"/>
    <property type="match status" value="1"/>
</dbReference>
<evidence type="ECO:0000259" key="9">
    <source>
        <dbReference type="SMART" id="SM00382"/>
    </source>
</evidence>
<dbReference type="SMART" id="SM00382">
    <property type="entry name" value="AAA"/>
    <property type="match status" value="1"/>
</dbReference>
<dbReference type="InterPro" id="IPR027417">
    <property type="entry name" value="P-loop_NTPase"/>
</dbReference>
<dbReference type="EMBL" id="QKVO01000001">
    <property type="protein sequence ID" value="RAO95337.1"/>
    <property type="molecule type" value="Genomic_DNA"/>
</dbReference>
<keyword evidence="5" id="KW-0067">ATP-binding</keyword>
<evidence type="ECO:0000256" key="2">
    <source>
        <dbReference type="ARBA" id="ARBA00022741"/>
    </source>
</evidence>
<dbReference type="Pfam" id="PF05496">
    <property type="entry name" value="RuvB_N"/>
    <property type="match status" value="1"/>
</dbReference>
<dbReference type="InterPro" id="IPR003593">
    <property type="entry name" value="AAA+_ATPase"/>
</dbReference>
<evidence type="ECO:0000256" key="5">
    <source>
        <dbReference type="ARBA" id="ARBA00022840"/>
    </source>
</evidence>
<dbReference type="PANTHER" id="PTHR42848">
    <property type="match status" value="1"/>
</dbReference>